<evidence type="ECO:0000313" key="17">
    <source>
        <dbReference type="Proteomes" id="UP000037035"/>
    </source>
</evidence>
<protein>
    <recommendedName>
        <fullName evidence="15">Integrase catalytic domain-containing protein</fullName>
    </recommendedName>
</protein>
<keyword evidence="11" id="KW-0239">DNA-directed DNA polymerase</keyword>
<dbReference type="GO" id="GO:0003964">
    <property type="term" value="F:RNA-directed DNA polymerase activity"/>
    <property type="evidence" value="ECO:0007669"/>
    <property type="project" value="UniProtKB-KW"/>
</dbReference>
<dbReference type="Gene3D" id="3.30.420.10">
    <property type="entry name" value="Ribonuclease H-like superfamily/Ribonuclease H"/>
    <property type="match status" value="1"/>
</dbReference>
<dbReference type="InterPro" id="IPR039537">
    <property type="entry name" value="Retrotran_Ty1/copia-like"/>
</dbReference>
<keyword evidence="3" id="KW-0540">Nuclease</keyword>
<comment type="caution">
    <text evidence="16">The sequence shown here is derived from an EMBL/GenBank/DDBJ whole genome shotgun (WGS) entry which is preliminary data.</text>
</comment>
<keyword evidence="17" id="KW-1185">Reference proteome</keyword>
<dbReference type="Proteomes" id="UP000037035">
    <property type="component" value="Unassembled WGS sequence"/>
</dbReference>
<evidence type="ECO:0000256" key="11">
    <source>
        <dbReference type="ARBA" id="ARBA00022932"/>
    </source>
</evidence>
<accession>A0A0L6V2B8</accession>
<evidence type="ECO:0000256" key="13">
    <source>
        <dbReference type="ARBA" id="ARBA00048173"/>
    </source>
</evidence>
<evidence type="ECO:0000256" key="7">
    <source>
        <dbReference type="ARBA" id="ARBA00022842"/>
    </source>
</evidence>
<evidence type="ECO:0000256" key="8">
    <source>
        <dbReference type="ARBA" id="ARBA00022884"/>
    </source>
</evidence>
<dbReference type="OrthoDB" id="2640446at2759"/>
<dbReference type="AlphaFoldDB" id="A0A0L6V2B8"/>
<evidence type="ECO:0000256" key="1">
    <source>
        <dbReference type="ARBA" id="ARBA00022578"/>
    </source>
</evidence>
<evidence type="ECO:0000256" key="14">
    <source>
        <dbReference type="ARBA" id="ARBA00049244"/>
    </source>
</evidence>
<dbReference type="InterPro" id="IPR036397">
    <property type="entry name" value="RNaseH_sf"/>
</dbReference>
<evidence type="ECO:0000256" key="5">
    <source>
        <dbReference type="ARBA" id="ARBA00022759"/>
    </source>
</evidence>
<proteinExistence type="predicted"/>
<comment type="catalytic activity">
    <reaction evidence="13">
        <text>DNA(n) + a 2'-deoxyribonucleoside 5'-triphosphate = DNA(n+1) + diphosphate</text>
        <dbReference type="Rhea" id="RHEA:22508"/>
        <dbReference type="Rhea" id="RHEA-COMP:17339"/>
        <dbReference type="Rhea" id="RHEA-COMP:17340"/>
        <dbReference type="ChEBI" id="CHEBI:33019"/>
        <dbReference type="ChEBI" id="CHEBI:61560"/>
        <dbReference type="ChEBI" id="CHEBI:173112"/>
        <dbReference type="EC" id="2.7.7.49"/>
    </reaction>
</comment>
<dbReference type="STRING" id="27349.A0A0L6V2B8"/>
<dbReference type="InterPro" id="IPR012337">
    <property type="entry name" value="RNaseH-like_sf"/>
</dbReference>
<feature type="domain" description="Integrase catalytic" evidence="15">
    <location>
        <begin position="1"/>
        <end position="109"/>
    </location>
</feature>
<dbReference type="GO" id="GO:0003887">
    <property type="term" value="F:DNA-directed DNA polymerase activity"/>
    <property type="evidence" value="ECO:0007669"/>
    <property type="project" value="UniProtKB-KW"/>
</dbReference>
<keyword evidence="10" id="KW-0695">RNA-directed DNA polymerase</keyword>
<evidence type="ECO:0000256" key="2">
    <source>
        <dbReference type="ARBA" id="ARBA00022695"/>
    </source>
</evidence>
<evidence type="ECO:0000256" key="3">
    <source>
        <dbReference type="ARBA" id="ARBA00022722"/>
    </source>
</evidence>
<keyword evidence="12" id="KW-0233">DNA recombination</keyword>
<evidence type="ECO:0000256" key="4">
    <source>
        <dbReference type="ARBA" id="ARBA00022723"/>
    </source>
</evidence>
<keyword evidence="1" id="KW-0815">Transposition</keyword>
<dbReference type="VEuPathDB" id="FungiDB:VP01_281g3"/>
<evidence type="ECO:0000256" key="9">
    <source>
        <dbReference type="ARBA" id="ARBA00022908"/>
    </source>
</evidence>
<evidence type="ECO:0000256" key="12">
    <source>
        <dbReference type="ARBA" id="ARBA00023172"/>
    </source>
</evidence>
<evidence type="ECO:0000259" key="15">
    <source>
        <dbReference type="PROSITE" id="PS50994"/>
    </source>
</evidence>
<gene>
    <name evidence="16" type="ORF">VP01_281g3</name>
</gene>
<keyword evidence="7" id="KW-0460">Magnesium</keyword>
<dbReference type="GO" id="GO:0032196">
    <property type="term" value="P:transposition"/>
    <property type="evidence" value="ECO:0007669"/>
    <property type="project" value="UniProtKB-KW"/>
</dbReference>
<keyword evidence="8" id="KW-0694">RNA-binding</keyword>
<dbReference type="GO" id="GO:0015074">
    <property type="term" value="P:DNA integration"/>
    <property type="evidence" value="ECO:0007669"/>
    <property type="project" value="UniProtKB-KW"/>
</dbReference>
<keyword evidence="2" id="KW-0548">Nucleotidyltransferase</keyword>
<evidence type="ECO:0000313" key="16">
    <source>
        <dbReference type="EMBL" id="KNZ54901.1"/>
    </source>
</evidence>
<dbReference type="GO" id="GO:0016787">
    <property type="term" value="F:hydrolase activity"/>
    <property type="evidence" value="ECO:0007669"/>
    <property type="project" value="UniProtKB-KW"/>
</dbReference>
<dbReference type="GO" id="GO:0006310">
    <property type="term" value="P:DNA recombination"/>
    <property type="evidence" value="ECO:0007669"/>
    <property type="project" value="UniProtKB-KW"/>
</dbReference>
<organism evidence="16 17">
    <name type="scientific">Puccinia sorghi</name>
    <dbReference type="NCBI Taxonomy" id="27349"/>
    <lineage>
        <taxon>Eukaryota</taxon>
        <taxon>Fungi</taxon>
        <taxon>Dikarya</taxon>
        <taxon>Basidiomycota</taxon>
        <taxon>Pucciniomycotina</taxon>
        <taxon>Pucciniomycetes</taxon>
        <taxon>Pucciniales</taxon>
        <taxon>Pucciniaceae</taxon>
        <taxon>Puccinia</taxon>
    </lineage>
</organism>
<sequence length="185" mass="21489">MDIKAKRIGYYPSVLHSERGTEFVNSALDNYCREHVIRQQYSDEYTPQQNGLAERFNQIIIESLRTVLLDSGLRPTLWNEILSSCTLLLNQIPSHRSKNSPYELFKNTSILLSFFKPIGNPVAVLSNQRKSKLEPRGYLGKLIGLNAELKSYRIRLEDSRIINPKNMKFLDFNQEAYKLLTMENF</sequence>
<keyword evidence="9" id="KW-0229">DNA integration</keyword>
<dbReference type="GO" id="GO:0004519">
    <property type="term" value="F:endonuclease activity"/>
    <property type="evidence" value="ECO:0007669"/>
    <property type="project" value="UniProtKB-KW"/>
</dbReference>
<dbReference type="PROSITE" id="PS50994">
    <property type="entry name" value="INTEGRASE"/>
    <property type="match status" value="1"/>
</dbReference>
<dbReference type="GO" id="GO:0005634">
    <property type="term" value="C:nucleus"/>
    <property type="evidence" value="ECO:0007669"/>
    <property type="project" value="UniProtKB-ARBA"/>
</dbReference>
<keyword evidence="5" id="KW-0255">Endonuclease</keyword>
<evidence type="ECO:0000256" key="10">
    <source>
        <dbReference type="ARBA" id="ARBA00022918"/>
    </source>
</evidence>
<keyword evidence="4" id="KW-0479">Metal-binding</keyword>
<name>A0A0L6V2B8_9BASI</name>
<keyword evidence="11" id="KW-0808">Transferase</keyword>
<dbReference type="EMBL" id="LAVV01007746">
    <property type="protein sequence ID" value="KNZ54901.1"/>
    <property type="molecule type" value="Genomic_DNA"/>
</dbReference>
<reference evidence="16 17" key="1">
    <citation type="submission" date="2015-08" db="EMBL/GenBank/DDBJ databases">
        <title>Next Generation Sequencing and Analysis of the Genome of Puccinia sorghi L Schw, the Causal Agent of Maize Common Rust.</title>
        <authorList>
            <person name="Rochi L."/>
            <person name="Burguener G."/>
            <person name="Darino M."/>
            <person name="Turjanski A."/>
            <person name="Kreff E."/>
            <person name="Dieguez M.J."/>
            <person name="Sacco F."/>
        </authorList>
    </citation>
    <scope>NUCLEOTIDE SEQUENCE [LARGE SCALE GENOMIC DNA]</scope>
    <source>
        <strain evidence="16 17">RO10H11247</strain>
    </source>
</reference>
<dbReference type="PANTHER" id="PTHR42648:SF11">
    <property type="entry name" value="TRANSPOSON TY4-P GAG-POL POLYPROTEIN"/>
    <property type="match status" value="1"/>
</dbReference>
<dbReference type="SUPFAM" id="SSF53098">
    <property type="entry name" value="Ribonuclease H-like"/>
    <property type="match status" value="1"/>
</dbReference>
<dbReference type="PANTHER" id="PTHR42648">
    <property type="entry name" value="TRANSPOSASE, PUTATIVE-RELATED"/>
    <property type="match status" value="1"/>
</dbReference>
<dbReference type="GO" id="GO:0046872">
    <property type="term" value="F:metal ion binding"/>
    <property type="evidence" value="ECO:0007669"/>
    <property type="project" value="UniProtKB-KW"/>
</dbReference>
<comment type="catalytic activity">
    <reaction evidence="14">
        <text>DNA(n) + a 2'-deoxyribonucleoside 5'-triphosphate = DNA(n+1) + diphosphate</text>
        <dbReference type="Rhea" id="RHEA:22508"/>
        <dbReference type="Rhea" id="RHEA-COMP:17339"/>
        <dbReference type="Rhea" id="RHEA-COMP:17340"/>
        <dbReference type="ChEBI" id="CHEBI:33019"/>
        <dbReference type="ChEBI" id="CHEBI:61560"/>
        <dbReference type="ChEBI" id="CHEBI:173112"/>
        <dbReference type="EC" id="2.7.7.7"/>
    </reaction>
</comment>
<keyword evidence="6" id="KW-0378">Hydrolase</keyword>
<dbReference type="InterPro" id="IPR001584">
    <property type="entry name" value="Integrase_cat-core"/>
</dbReference>
<dbReference type="GO" id="GO:0003723">
    <property type="term" value="F:RNA binding"/>
    <property type="evidence" value="ECO:0007669"/>
    <property type="project" value="UniProtKB-KW"/>
</dbReference>
<evidence type="ECO:0000256" key="6">
    <source>
        <dbReference type="ARBA" id="ARBA00022801"/>
    </source>
</evidence>